<sequence length="169" mass="18894">MAWRKGCEEVANSKPLFLTIYTVVIVGIVVSSFYVFSAIYSSNPSAVQSSAWLSSISSEDTRVTDQTLNISRSAMVPIVPTPFSGAQNERPRSIWDVPPTNKRMPPLSDFRLTKALVQQRVKDNVVIVTFGNYAFMDFILTWVKQLRNLEVSNFLVGEQLCLSLVISVL</sequence>
<dbReference type="Proteomes" id="UP000501690">
    <property type="component" value="Linkage Group LG2"/>
</dbReference>
<keyword evidence="1" id="KW-0472">Membrane</keyword>
<dbReference type="PANTHER" id="PTHR46936">
    <property type="entry name" value="ARABINOSYLTRANSFERASE XEG113"/>
    <property type="match status" value="1"/>
</dbReference>
<dbReference type="GO" id="GO:0052325">
    <property type="term" value="P:cell wall pectin biosynthetic process"/>
    <property type="evidence" value="ECO:0007669"/>
    <property type="project" value="TreeGrafter"/>
</dbReference>
<evidence type="ECO:0000313" key="2">
    <source>
        <dbReference type="EMBL" id="QCD81832.1"/>
    </source>
</evidence>
<feature type="transmembrane region" description="Helical" evidence="1">
    <location>
        <begin position="20"/>
        <end position="40"/>
    </location>
</feature>
<dbReference type="EMBL" id="CP039346">
    <property type="protein sequence ID" value="QCD81832.1"/>
    <property type="molecule type" value="Genomic_DNA"/>
</dbReference>
<dbReference type="GO" id="GO:0005794">
    <property type="term" value="C:Golgi apparatus"/>
    <property type="evidence" value="ECO:0007669"/>
    <property type="project" value="TreeGrafter"/>
</dbReference>
<evidence type="ECO:0000256" key="1">
    <source>
        <dbReference type="SAM" id="Phobius"/>
    </source>
</evidence>
<gene>
    <name evidence="2" type="ORF">DEO72_LG2g2162</name>
</gene>
<proteinExistence type="predicted"/>
<name>A0A4D6KWH7_VIGUN</name>
<dbReference type="InterPro" id="IPR053250">
    <property type="entry name" value="Glycosyltransferase_77"/>
</dbReference>
<dbReference type="GO" id="GO:0052636">
    <property type="term" value="F:arabinosyltransferase activity"/>
    <property type="evidence" value="ECO:0007669"/>
    <property type="project" value="TreeGrafter"/>
</dbReference>
<dbReference type="PANTHER" id="PTHR46936:SF4">
    <property type="entry name" value="NUCLEOTIDE-DIPHOSPHO-SUGAR TRANSFERASE FAMILY PROTEIN"/>
    <property type="match status" value="1"/>
</dbReference>
<keyword evidence="3" id="KW-1185">Reference proteome</keyword>
<accession>A0A4D6KWH7</accession>
<keyword evidence="1" id="KW-1133">Transmembrane helix</keyword>
<keyword evidence="1" id="KW-0812">Transmembrane</keyword>
<reference evidence="2 3" key="1">
    <citation type="submission" date="2019-04" db="EMBL/GenBank/DDBJ databases">
        <title>An improved genome assembly and genetic linkage map for asparagus bean, Vigna unguiculata ssp. sesquipedialis.</title>
        <authorList>
            <person name="Xia Q."/>
            <person name="Zhang R."/>
            <person name="Dong Y."/>
        </authorList>
    </citation>
    <scope>NUCLEOTIDE SEQUENCE [LARGE SCALE GENOMIC DNA]</scope>
    <source>
        <tissue evidence="2">Leaf</tissue>
    </source>
</reference>
<protein>
    <submittedName>
        <fullName evidence="2">Uncharacterized protein</fullName>
    </submittedName>
</protein>
<evidence type="ECO:0000313" key="3">
    <source>
        <dbReference type="Proteomes" id="UP000501690"/>
    </source>
</evidence>
<organism evidence="2 3">
    <name type="scientific">Vigna unguiculata</name>
    <name type="common">Cowpea</name>
    <dbReference type="NCBI Taxonomy" id="3917"/>
    <lineage>
        <taxon>Eukaryota</taxon>
        <taxon>Viridiplantae</taxon>
        <taxon>Streptophyta</taxon>
        <taxon>Embryophyta</taxon>
        <taxon>Tracheophyta</taxon>
        <taxon>Spermatophyta</taxon>
        <taxon>Magnoliopsida</taxon>
        <taxon>eudicotyledons</taxon>
        <taxon>Gunneridae</taxon>
        <taxon>Pentapetalae</taxon>
        <taxon>rosids</taxon>
        <taxon>fabids</taxon>
        <taxon>Fabales</taxon>
        <taxon>Fabaceae</taxon>
        <taxon>Papilionoideae</taxon>
        <taxon>50 kb inversion clade</taxon>
        <taxon>NPAAA clade</taxon>
        <taxon>indigoferoid/millettioid clade</taxon>
        <taxon>Phaseoleae</taxon>
        <taxon>Vigna</taxon>
    </lineage>
</organism>
<dbReference type="AlphaFoldDB" id="A0A4D6KWH7"/>